<dbReference type="SUPFAM" id="SSF158472">
    <property type="entry name" value="HAMP domain-like"/>
    <property type="match status" value="1"/>
</dbReference>
<dbReference type="Gene3D" id="6.10.340.10">
    <property type="match status" value="1"/>
</dbReference>
<protein>
    <recommendedName>
        <fullName evidence="3">histidine kinase</fullName>
        <ecNumber evidence="3">2.7.13.3</ecNumber>
    </recommendedName>
</protein>
<dbReference type="Proteomes" id="UP000006055">
    <property type="component" value="Chromosome"/>
</dbReference>
<dbReference type="GO" id="GO:0004673">
    <property type="term" value="F:protein histidine kinase activity"/>
    <property type="evidence" value="ECO:0007669"/>
    <property type="project" value="UniProtKB-EC"/>
</dbReference>
<reference evidence="15" key="1">
    <citation type="submission" date="2012-06" db="EMBL/GenBank/DDBJ databases">
        <title>Complete sequence of chromosome of Desulfomonile tiedjei DSM 6799.</title>
        <authorList>
            <person name="Lucas S."/>
            <person name="Copeland A."/>
            <person name="Lapidus A."/>
            <person name="Glavina del Rio T."/>
            <person name="Dalin E."/>
            <person name="Tice H."/>
            <person name="Bruce D."/>
            <person name="Goodwin L."/>
            <person name="Pitluck S."/>
            <person name="Peters L."/>
            <person name="Ovchinnikova G."/>
            <person name="Zeytun A."/>
            <person name="Lu M."/>
            <person name="Kyrpides N."/>
            <person name="Mavromatis K."/>
            <person name="Ivanova N."/>
            <person name="Brettin T."/>
            <person name="Detter J.C."/>
            <person name="Han C."/>
            <person name="Larimer F."/>
            <person name="Land M."/>
            <person name="Hauser L."/>
            <person name="Markowitz V."/>
            <person name="Cheng J.-F."/>
            <person name="Hugenholtz P."/>
            <person name="Woyke T."/>
            <person name="Wu D."/>
            <person name="Spring S."/>
            <person name="Schroeder M."/>
            <person name="Brambilla E."/>
            <person name="Klenk H.-P."/>
            <person name="Eisen J.A."/>
        </authorList>
    </citation>
    <scope>NUCLEOTIDE SEQUENCE [LARGE SCALE GENOMIC DNA]</scope>
    <source>
        <strain evidence="15">ATCC 49306 / DSM 6799 / DCB-1</strain>
    </source>
</reference>
<keyword evidence="6" id="KW-0808">Transferase</keyword>
<dbReference type="GO" id="GO:0000160">
    <property type="term" value="P:phosphorelay signal transduction system"/>
    <property type="evidence" value="ECO:0007669"/>
    <property type="project" value="UniProtKB-KW"/>
</dbReference>
<proteinExistence type="predicted"/>
<organism evidence="14 15">
    <name type="scientific">Desulfomonile tiedjei (strain ATCC 49306 / DSM 6799 / DCB-1)</name>
    <dbReference type="NCBI Taxonomy" id="706587"/>
    <lineage>
        <taxon>Bacteria</taxon>
        <taxon>Pseudomonadati</taxon>
        <taxon>Thermodesulfobacteriota</taxon>
        <taxon>Desulfomonilia</taxon>
        <taxon>Desulfomonilales</taxon>
        <taxon>Desulfomonilaceae</taxon>
        <taxon>Desulfomonile</taxon>
    </lineage>
</organism>
<evidence type="ECO:0000256" key="8">
    <source>
        <dbReference type="ARBA" id="ARBA00022777"/>
    </source>
</evidence>
<dbReference type="PANTHER" id="PTHR45528">
    <property type="entry name" value="SENSOR HISTIDINE KINASE CPXA"/>
    <property type="match status" value="1"/>
</dbReference>
<evidence type="ECO:0000259" key="13">
    <source>
        <dbReference type="PROSITE" id="PS50885"/>
    </source>
</evidence>
<keyword evidence="11 12" id="KW-0472">Membrane</keyword>
<name>I4CD01_DESTA</name>
<gene>
    <name evidence="14" type="ordered locus">Desti_4827</name>
</gene>
<comment type="subcellular location">
    <subcellularLocation>
        <location evidence="2">Cell membrane</location>
        <topology evidence="2">Multi-pass membrane protein</topology>
    </subcellularLocation>
</comment>
<feature type="transmembrane region" description="Helical" evidence="12">
    <location>
        <begin position="33"/>
        <end position="53"/>
    </location>
</feature>
<keyword evidence="5" id="KW-0597">Phosphoprotein</keyword>
<dbReference type="KEGG" id="dti:Desti_4827"/>
<dbReference type="EC" id="2.7.13.3" evidence="3"/>
<dbReference type="HOGENOM" id="CLU_1169193_0_0_7"/>
<evidence type="ECO:0000256" key="6">
    <source>
        <dbReference type="ARBA" id="ARBA00022679"/>
    </source>
</evidence>
<feature type="domain" description="HAMP" evidence="13">
    <location>
        <begin position="112"/>
        <end position="164"/>
    </location>
</feature>
<dbReference type="SMART" id="SM00304">
    <property type="entry name" value="HAMP"/>
    <property type="match status" value="1"/>
</dbReference>
<evidence type="ECO:0000256" key="11">
    <source>
        <dbReference type="ARBA" id="ARBA00023136"/>
    </source>
</evidence>
<evidence type="ECO:0000313" key="14">
    <source>
        <dbReference type="EMBL" id="AFM27442.1"/>
    </source>
</evidence>
<dbReference type="AlphaFoldDB" id="I4CD01"/>
<dbReference type="GO" id="GO:0005886">
    <property type="term" value="C:plasma membrane"/>
    <property type="evidence" value="ECO:0007669"/>
    <property type="project" value="UniProtKB-SubCell"/>
</dbReference>
<dbReference type="InterPro" id="IPR050398">
    <property type="entry name" value="HssS/ArlS-like"/>
</dbReference>
<comment type="catalytic activity">
    <reaction evidence="1">
        <text>ATP + protein L-histidine = ADP + protein N-phospho-L-histidine.</text>
        <dbReference type="EC" id="2.7.13.3"/>
    </reaction>
</comment>
<dbReference type="Pfam" id="PF00672">
    <property type="entry name" value="HAMP"/>
    <property type="match status" value="1"/>
</dbReference>
<dbReference type="STRING" id="706587.Desti_4827"/>
<keyword evidence="4" id="KW-1003">Cell membrane</keyword>
<keyword evidence="15" id="KW-1185">Reference proteome</keyword>
<dbReference type="RefSeq" id="WP_014812549.1">
    <property type="nucleotide sequence ID" value="NC_018025.1"/>
</dbReference>
<evidence type="ECO:0000256" key="9">
    <source>
        <dbReference type="ARBA" id="ARBA00022840"/>
    </source>
</evidence>
<dbReference type="eggNOG" id="COG3850">
    <property type="taxonomic scope" value="Bacteria"/>
</dbReference>
<feature type="transmembrane region" description="Helical" evidence="12">
    <location>
        <begin position="90"/>
        <end position="111"/>
    </location>
</feature>
<evidence type="ECO:0000256" key="5">
    <source>
        <dbReference type="ARBA" id="ARBA00022553"/>
    </source>
</evidence>
<keyword evidence="8 14" id="KW-0418">Kinase</keyword>
<evidence type="ECO:0000256" key="3">
    <source>
        <dbReference type="ARBA" id="ARBA00012438"/>
    </source>
</evidence>
<dbReference type="EMBL" id="CP003360">
    <property type="protein sequence ID" value="AFM27442.1"/>
    <property type="molecule type" value="Genomic_DNA"/>
</dbReference>
<evidence type="ECO:0000256" key="10">
    <source>
        <dbReference type="ARBA" id="ARBA00023012"/>
    </source>
</evidence>
<accession>I4CD01</accession>
<dbReference type="PANTHER" id="PTHR45528:SF1">
    <property type="entry name" value="SENSOR HISTIDINE KINASE CPXA"/>
    <property type="match status" value="1"/>
</dbReference>
<keyword evidence="12" id="KW-1133">Transmembrane helix</keyword>
<dbReference type="CDD" id="cd06225">
    <property type="entry name" value="HAMP"/>
    <property type="match status" value="1"/>
</dbReference>
<keyword evidence="9" id="KW-0067">ATP-binding</keyword>
<keyword evidence="7" id="KW-0547">Nucleotide-binding</keyword>
<evidence type="ECO:0000313" key="15">
    <source>
        <dbReference type="Proteomes" id="UP000006055"/>
    </source>
</evidence>
<keyword evidence="12" id="KW-0812">Transmembrane</keyword>
<sequence>MAIHQLRSGASSAKNVDEAGVKSPFRVISRYKLLALFCLLALLAMGLNVGLIVDLNGEIGRIQELLGPNAGDTSGGNLLREIESLRAHKIRMIVLLGALVICFGTIIYLFYKRIAAPLQELTGAARRISRGDLSASALVHSKDDFTEVAQVINDMAANFQEVLLLLGTTVGHSQVVLENMELRLGQEHTADNLDELRNHIRIIKKDLELLSGVVREFEYYQTRFDGRKVVPTIPLTD</sequence>
<evidence type="ECO:0000256" key="2">
    <source>
        <dbReference type="ARBA" id="ARBA00004651"/>
    </source>
</evidence>
<dbReference type="OrthoDB" id="5418443at2"/>
<evidence type="ECO:0000256" key="12">
    <source>
        <dbReference type="SAM" id="Phobius"/>
    </source>
</evidence>
<evidence type="ECO:0000256" key="4">
    <source>
        <dbReference type="ARBA" id="ARBA00022475"/>
    </source>
</evidence>
<dbReference type="InterPro" id="IPR003660">
    <property type="entry name" value="HAMP_dom"/>
</dbReference>
<evidence type="ECO:0000256" key="7">
    <source>
        <dbReference type="ARBA" id="ARBA00022741"/>
    </source>
</evidence>
<dbReference type="PROSITE" id="PS50885">
    <property type="entry name" value="HAMP"/>
    <property type="match status" value="1"/>
</dbReference>
<dbReference type="GO" id="GO:0005524">
    <property type="term" value="F:ATP binding"/>
    <property type="evidence" value="ECO:0007669"/>
    <property type="project" value="UniProtKB-KW"/>
</dbReference>
<keyword evidence="10" id="KW-0902">Two-component regulatory system</keyword>
<evidence type="ECO:0000256" key="1">
    <source>
        <dbReference type="ARBA" id="ARBA00000085"/>
    </source>
</evidence>